<proteinExistence type="predicted"/>
<name>A0A251T534_HELAN</name>
<reference evidence="3" key="1">
    <citation type="journal article" date="2017" name="Nature">
        <title>The sunflower genome provides insights into oil metabolism, flowering and Asterid evolution.</title>
        <authorList>
            <person name="Badouin H."/>
            <person name="Gouzy J."/>
            <person name="Grassa C.J."/>
            <person name="Murat F."/>
            <person name="Staton S.E."/>
            <person name="Cottret L."/>
            <person name="Lelandais-Briere C."/>
            <person name="Owens G.L."/>
            <person name="Carrere S."/>
            <person name="Mayjonade B."/>
            <person name="Legrand L."/>
            <person name="Gill N."/>
            <person name="Kane N.C."/>
            <person name="Bowers J.E."/>
            <person name="Hubner S."/>
            <person name="Bellec A."/>
            <person name="Berard A."/>
            <person name="Berges H."/>
            <person name="Blanchet N."/>
            <person name="Boniface M.C."/>
            <person name="Brunel D."/>
            <person name="Catrice O."/>
            <person name="Chaidir N."/>
            <person name="Claudel C."/>
            <person name="Donnadieu C."/>
            <person name="Faraut T."/>
            <person name="Fievet G."/>
            <person name="Helmstetter N."/>
            <person name="King M."/>
            <person name="Knapp S.J."/>
            <person name="Lai Z."/>
            <person name="Le Paslier M.C."/>
            <person name="Lippi Y."/>
            <person name="Lorenzon L."/>
            <person name="Mandel J.R."/>
            <person name="Marage G."/>
            <person name="Marchand G."/>
            <person name="Marquand E."/>
            <person name="Bret-Mestries E."/>
            <person name="Morien E."/>
            <person name="Nambeesan S."/>
            <person name="Nguyen T."/>
            <person name="Pegot-Espagnet P."/>
            <person name="Pouilly N."/>
            <person name="Raftis F."/>
            <person name="Sallet E."/>
            <person name="Schiex T."/>
            <person name="Thomas J."/>
            <person name="Vandecasteele C."/>
            <person name="Vares D."/>
            <person name="Vear F."/>
            <person name="Vautrin S."/>
            <person name="Crespi M."/>
            <person name="Mangin B."/>
            <person name="Burke J.M."/>
            <person name="Salse J."/>
            <person name="Munos S."/>
            <person name="Vincourt P."/>
            <person name="Rieseberg L.H."/>
            <person name="Langlade N.B."/>
        </authorList>
    </citation>
    <scope>NUCLEOTIDE SEQUENCE [LARGE SCALE GENOMIC DNA]</scope>
    <source>
        <strain evidence="3">cv. SF193</strain>
    </source>
</reference>
<evidence type="ECO:0000313" key="2">
    <source>
        <dbReference type="EMBL" id="OTG06208.1"/>
    </source>
</evidence>
<dbReference type="EMBL" id="CM007901">
    <property type="protein sequence ID" value="OTG06208.1"/>
    <property type="molecule type" value="Genomic_DNA"/>
</dbReference>
<protein>
    <submittedName>
        <fullName evidence="2">Uncharacterized protein</fullName>
    </submittedName>
</protein>
<dbReference type="AlphaFoldDB" id="A0A251T534"/>
<accession>A0A251T534</accession>
<feature type="region of interest" description="Disordered" evidence="1">
    <location>
        <begin position="1"/>
        <end position="20"/>
    </location>
</feature>
<dbReference type="InParanoid" id="A0A251T534"/>
<keyword evidence="3" id="KW-1185">Reference proteome</keyword>
<evidence type="ECO:0000313" key="3">
    <source>
        <dbReference type="Proteomes" id="UP000215914"/>
    </source>
</evidence>
<organism evidence="2 3">
    <name type="scientific">Helianthus annuus</name>
    <name type="common">Common sunflower</name>
    <dbReference type="NCBI Taxonomy" id="4232"/>
    <lineage>
        <taxon>Eukaryota</taxon>
        <taxon>Viridiplantae</taxon>
        <taxon>Streptophyta</taxon>
        <taxon>Embryophyta</taxon>
        <taxon>Tracheophyta</taxon>
        <taxon>Spermatophyta</taxon>
        <taxon>Magnoliopsida</taxon>
        <taxon>eudicotyledons</taxon>
        <taxon>Gunneridae</taxon>
        <taxon>Pentapetalae</taxon>
        <taxon>asterids</taxon>
        <taxon>campanulids</taxon>
        <taxon>Asterales</taxon>
        <taxon>Asteraceae</taxon>
        <taxon>Asteroideae</taxon>
        <taxon>Heliantheae alliance</taxon>
        <taxon>Heliantheae</taxon>
        <taxon>Helianthus</taxon>
    </lineage>
</organism>
<evidence type="ECO:0000256" key="1">
    <source>
        <dbReference type="SAM" id="MobiDB-lite"/>
    </source>
</evidence>
<gene>
    <name evidence="2" type="ORF">HannXRQ_Chr12g0382171</name>
</gene>
<sequence>MSLGYCHKHNHPNTQQRKNDHLQLQDQLLSVDEAKLLAVVDKARSTLPNRGNKVVAWRNN</sequence>
<dbReference type="Proteomes" id="UP000215914">
    <property type="component" value="Chromosome 12"/>
</dbReference>
<feature type="compositionally biased region" description="Basic residues" evidence="1">
    <location>
        <begin position="1"/>
        <end position="11"/>
    </location>
</feature>